<evidence type="ECO:0000256" key="4">
    <source>
        <dbReference type="ARBA" id="ARBA00022490"/>
    </source>
</evidence>
<dbReference type="AlphaFoldDB" id="A0A1B6G0Q6"/>
<dbReference type="GO" id="GO:0005635">
    <property type="term" value="C:nuclear envelope"/>
    <property type="evidence" value="ECO:0007669"/>
    <property type="project" value="TreeGrafter"/>
</dbReference>
<keyword evidence="3" id="KW-0813">Transport</keyword>
<dbReference type="PANTHER" id="PTHR10997">
    <property type="entry name" value="IMPORTIN-7, 8, 11"/>
    <property type="match status" value="1"/>
</dbReference>
<organism evidence="8">
    <name type="scientific">Cuerna arida</name>
    <dbReference type="NCBI Taxonomy" id="1464854"/>
    <lineage>
        <taxon>Eukaryota</taxon>
        <taxon>Metazoa</taxon>
        <taxon>Ecdysozoa</taxon>
        <taxon>Arthropoda</taxon>
        <taxon>Hexapoda</taxon>
        <taxon>Insecta</taxon>
        <taxon>Pterygota</taxon>
        <taxon>Neoptera</taxon>
        <taxon>Paraneoptera</taxon>
        <taxon>Hemiptera</taxon>
        <taxon>Auchenorrhyncha</taxon>
        <taxon>Membracoidea</taxon>
        <taxon>Cicadellidae</taxon>
        <taxon>Cicadellinae</taxon>
        <taxon>Proconiini</taxon>
        <taxon>Cuerna</taxon>
    </lineage>
</organism>
<dbReference type="SMART" id="SM00913">
    <property type="entry name" value="IBN_N"/>
    <property type="match status" value="1"/>
</dbReference>
<evidence type="ECO:0000259" key="7">
    <source>
        <dbReference type="PROSITE" id="PS50166"/>
    </source>
</evidence>
<dbReference type="EMBL" id="GECZ01013876">
    <property type="protein sequence ID" value="JAS55893.1"/>
    <property type="molecule type" value="Transcribed_RNA"/>
</dbReference>
<evidence type="ECO:0000256" key="6">
    <source>
        <dbReference type="ARBA" id="ARBA00023242"/>
    </source>
</evidence>
<protein>
    <recommendedName>
        <fullName evidence="7">Importin N-terminal domain-containing protein</fullName>
    </recommendedName>
</protein>
<gene>
    <name evidence="8" type="ORF">g.2204</name>
</gene>
<sequence>WFRSYKTLKMDEQKVIEVLRSTLDPAMRTDAEKRLEQMYKIIGFAPILLKLLVRPDVELPVRQASGIYFKNLINNYWEVPDDCKDYEHPGVILEPQFMLHEQDRGQIRDAIVDTLVNTPIVIQTQLAVCVNRIAQRDFPTRWPQIVDKIHMYLASSQNMNVLHGALLCLNKLIQVFE</sequence>
<feature type="non-terminal residue" evidence="8">
    <location>
        <position position="177"/>
    </location>
</feature>
<evidence type="ECO:0000256" key="3">
    <source>
        <dbReference type="ARBA" id="ARBA00022448"/>
    </source>
</evidence>
<dbReference type="InterPro" id="IPR011989">
    <property type="entry name" value="ARM-like"/>
</dbReference>
<reference evidence="8" key="1">
    <citation type="submission" date="2015-11" db="EMBL/GenBank/DDBJ databases">
        <title>De novo transcriptome assembly of four potential Pierce s Disease insect vectors from Arizona vineyards.</title>
        <authorList>
            <person name="Tassone E.E."/>
        </authorList>
    </citation>
    <scope>NUCLEOTIDE SEQUENCE</scope>
</reference>
<name>A0A1B6G0Q6_9HEMI</name>
<evidence type="ECO:0000256" key="2">
    <source>
        <dbReference type="ARBA" id="ARBA00004496"/>
    </source>
</evidence>
<keyword evidence="5" id="KW-0653">Protein transport</keyword>
<dbReference type="SUPFAM" id="SSF48371">
    <property type="entry name" value="ARM repeat"/>
    <property type="match status" value="1"/>
</dbReference>
<proteinExistence type="predicted"/>
<dbReference type="GO" id="GO:0006606">
    <property type="term" value="P:protein import into nucleus"/>
    <property type="evidence" value="ECO:0007669"/>
    <property type="project" value="TreeGrafter"/>
</dbReference>
<dbReference type="PROSITE" id="PS50166">
    <property type="entry name" value="IMPORTIN_B_NT"/>
    <property type="match status" value="1"/>
</dbReference>
<comment type="subcellular location">
    <subcellularLocation>
        <location evidence="2">Cytoplasm</location>
    </subcellularLocation>
    <subcellularLocation>
        <location evidence="1">Nucleus</location>
    </subcellularLocation>
</comment>
<keyword evidence="4" id="KW-0963">Cytoplasm</keyword>
<dbReference type="Pfam" id="PF03810">
    <property type="entry name" value="IBN_N"/>
    <property type="match status" value="1"/>
</dbReference>
<feature type="non-terminal residue" evidence="8">
    <location>
        <position position="1"/>
    </location>
</feature>
<feature type="domain" description="Importin N-terminal" evidence="7">
    <location>
        <begin position="31"/>
        <end position="117"/>
    </location>
</feature>
<evidence type="ECO:0000313" key="8">
    <source>
        <dbReference type="EMBL" id="JAS55893.1"/>
    </source>
</evidence>
<dbReference type="GO" id="GO:0005829">
    <property type="term" value="C:cytosol"/>
    <property type="evidence" value="ECO:0007669"/>
    <property type="project" value="TreeGrafter"/>
</dbReference>
<dbReference type="GO" id="GO:0031267">
    <property type="term" value="F:small GTPase binding"/>
    <property type="evidence" value="ECO:0007669"/>
    <property type="project" value="InterPro"/>
</dbReference>
<dbReference type="InterPro" id="IPR016024">
    <property type="entry name" value="ARM-type_fold"/>
</dbReference>
<dbReference type="InterPro" id="IPR001494">
    <property type="entry name" value="Importin-beta_N"/>
</dbReference>
<evidence type="ECO:0000256" key="5">
    <source>
        <dbReference type="ARBA" id="ARBA00022927"/>
    </source>
</evidence>
<evidence type="ECO:0000256" key="1">
    <source>
        <dbReference type="ARBA" id="ARBA00004123"/>
    </source>
</evidence>
<keyword evidence="6" id="KW-0539">Nucleus</keyword>
<accession>A0A1B6G0Q6</accession>
<dbReference type="Gene3D" id="1.25.10.10">
    <property type="entry name" value="Leucine-rich Repeat Variant"/>
    <property type="match status" value="1"/>
</dbReference>
<dbReference type="PANTHER" id="PTHR10997:SF18">
    <property type="entry name" value="D-IMPORTIN 7_RANBP7"/>
    <property type="match status" value="1"/>
</dbReference>